<dbReference type="Proteomes" id="UP000030651">
    <property type="component" value="Unassembled WGS sequence"/>
</dbReference>
<dbReference type="OrthoDB" id="194358at2759"/>
<dbReference type="EMBL" id="KI912115">
    <property type="protein sequence ID" value="ETS78361.1"/>
    <property type="molecule type" value="Genomic_DNA"/>
</dbReference>
<gene>
    <name evidence="3" type="ORF">PFICI_10423</name>
</gene>
<dbReference type="eggNOG" id="KOG4177">
    <property type="taxonomic scope" value="Eukaryota"/>
</dbReference>
<keyword evidence="4" id="KW-1185">Reference proteome</keyword>
<dbReference type="OMA" id="GRDEISY"/>
<sequence>MRLLHSASLELHNFNDNEIPPYAILSHCWGRDEISYQDMQMYQLETSSPCGESSIRRKLGFQKIESSAKLAFEQGFDYIWIDNCCIDKTSSAELSESINSMYRWYQESIVCFAFLADVQGLEDKSDLVRRSSAFHNSRWFRRGWTLQELVAPSRVDFYTGEWTFIGSKRDDDMLPLLSDITGIEEGVLKGRLLPEDVSIAGRMGWAANRCTTKTEDIAYCLMGIFDVNMPLLYGEGKKAFIRLQEEILKGSDDQSIFAWAAPQSEHATSEDVSGLLSSSPAWFKEVPSYRLLPPLPTGGSMPWNVTNLGLCVQLFLRPRRNNSGRVLLDEFEAIMACSTGIEHQDYSPRIWLRRLWGDQFARVSPESCDLIRFNLQDQDQTEGSYTTIFVKAKPTLFLPEFKVAPENTQATSTDAERFVLVDVEPKSMWDDLTGILKLSQPVLGRPAAVFRFQNTIFQDKLLDVAIGVKRSHAHDRWRPWVKQLPAKSKRPLADFLSDPEFIQLAGTLFHTPNIESTSDVARFPQQDEDTSMPFTIAKVEEIYQRSRKYFSLRVIIKPEIFVYTKYMPKGDVMEVG</sequence>
<protein>
    <submittedName>
        <fullName evidence="3">Uncharacterized protein</fullName>
    </submittedName>
</protein>
<evidence type="ECO:0000259" key="2">
    <source>
        <dbReference type="Pfam" id="PF26640"/>
    </source>
</evidence>
<dbReference type="InterPro" id="IPR058525">
    <property type="entry name" value="DUF8212"/>
</dbReference>
<dbReference type="PANTHER" id="PTHR10622:SF10">
    <property type="entry name" value="HET DOMAIN-CONTAINING PROTEIN"/>
    <property type="match status" value="1"/>
</dbReference>
<dbReference type="InParanoid" id="W3WZP6"/>
<dbReference type="InterPro" id="IPR010730">
    <property type="entry name" value="HET"/>
</dbReference>
<dbReference type="KEGG" id="pfy:PFICI_10423"/>
<dbReference type="GeneID" id="19275436"/>
<evidence type="ECO:0000313" key="3">
    <source>
        <dbReference type="EMBL" id="ETS78361.1"/>
    </source>
</evidence>
<name>W3WZP6_PESFW</name>
<evidence type="ECO:0000259" key="1">
    <source>
        <dbReference type="Pfam" id="PF06985"/>
    </source>
</evidence>
<dbReference type="Pfam" id="PF06985">
    <property type="entry name" value="HET"/>
    <property type="match status" value="1"/>
</dbReference>
<dbReference type="RefSeq" id="XP_007837195.1">
    <property type="nucleotide sequence ID" value="XM_007839004.1"/>
</dbReference>
<dbReference type="STRING" id="1229662.W3WZP6"/>
<feature type="domain" description="Heterokaryon incompatibility" evidence="1">
    <location>
        <begin position="22"/>
        <end position="119"/>
    </location>
</feature>
<accession>W3WZP6</accession>
<dbReference type="HOGENOM" id="CLU_000288_138_11_1"/>
<reference evidence="4" key="1">
    <citation type="journal article" date="2015" name="BMC Genomics">
        <title>Genomic and transcriptomic analysis of the endophytic fungus Pestalotiopsis fici reveals its lifestyle and high potential for synthesis of natural products.</title>
        <authorList>
            <person name="Wang X."/>
            <person name="Zhang X."/>
            <person name="Liu L."/>
            <person name="Xiang M."/>
            <person name="Wang W."/>
            <person name="Sun X."/>
            <person name="Che Y."/>
            <person name="Guo L."/>
            <person name="Liu G."/>
            <person name="Guo L."/>
            <person name="Wang C."/>
            <person name="Yin W.B."/>
            <person name="Stadler M."/>
            <person name="Zhang X."/>
            <person name="Liu X."/>
        </authorList>
    </citation>
    <scope>NUCLEOTIDE SEQUENCE [LARGE SCALE GENOMIC DNA]</scope>
    <source>
        <strain evidence="4">W106-1 / CGMCC3.15140</strain>
    </source>
</reference>
<organism evidence="3 4">
    <name type="scientific">Pestalotiopsis fici (strain W106-1 / CGMCC3.15140)</name>
    <dbReference type="NCBI Taxonomy" id="1229662"/>
    <lineage>
        <taxon>Eukaryota</taxon>
        <taxon>Fungi</taxon>
        <taxon>Dikarya</taxon>
        <taxon>Ascomycota</taxon>
        <taxon>Pezizomycotina</taxon>
        <taxon>Sordariomycetes</taxon>
        <taxon>Xylariomycetidae</taxon>
        <taxon>Amphisphaeriales</taxon>
        <taxon>Sporocadaceae</taxon>
        <taxon>Pestalotiopsis</taxon>
    </lineage>
</organism>
<dbReference type="AlphaFoldDB" id="W3WZP6"/>
<evidence type="ECO:0000313" key="4">
    <source>
        <dbReference type="Proteomes" id="UP000030651"/>
    </source>
</evidence>
<proteinExistence type="predicted"/>
<feature type="domain" description="DUF8212" evidence="2">
    <location>
        <begin position="238"/>
        <end position="269"/>
    </location>
</feature>
<dbReference type="PANTHER" id="PTHR10622">
    <property type="entry name" value="HET DOMAIN-CONTAINING PROTEIN"/>
    <property type="match status" value="1"/>
</dbReference>
<dbReference type="Pfam" id="PF26640">
    <property type="entry name" value="DUF8212"/>
    <property type="match status" value="1"/>
</dbReference>